<dbReference type="InterPro" id="IPR029752">
    <property type="entry name" value="D-isomer_DH_CS1"/>
</dbReference>
<dbReference type="Pfam" id="PF02826">
    <property type="entry name" value="2-Hacid_dh_C"/>
    <property type="match status" value="1"/>
</dbReference>
<gene>
    <name evidence="8" type="ORF">BU204_26265</name>
</gene>
<evidence type="ECO:0000313" key="9">
    <source>
        <dbReference type="Proteomes" id="UP000185596"/>
    </source>
</evidence>
<evidence type="ECO:0000259" key="7">
    <source>
        <dbReference type="Pfam" id="PF02826"/>
    </source>
</evidence>
<keyword evidence="9" id="KW-1185">Reference proteome</keyword>
<dbReference type="PROSITE" id="PS00065">
    <property type="entry name" value="D_2_HYDROXYACID_DH_1"/>
    <property type="match status" value="1"/>
</dbReference>
<protein>
    <submittedName>
        <fullName evidence="8">Hydroxyacid dehydrogenase</fullName>
    </submittedName>
</protein>
<dbReference type="CDD" id="cd12156">
    <property type="entry name" value="HPPR"/>
    <property type="match status" value="1"/>
</dbReference>
<keyword evidence="3 5" id="KW-0560">Oxidoreductase</keyword>
<dbReference type="Proteomes" id="UP000185596">
    <property type="component" value="Unassembled WGS sequence"/>
</dbReference>
<dbReference type="PANTHER" id="PTHR10996">
    <property type="entry name" value="2-HYDROXYACID DEHYDROGENASE-RELATED"/>
    <property type="match status" value="1"/>
</dbReference>
<dbReference type="SUPFAM" id="SSF51735">
    <property type="entry name" value="NAD(P)-binding Rossmann-fold domains"/>
    <property type="match status" value="1"/>
</dbReference>
<dbReference type="AlphaFoldDB" id="A0A1Q8CJZ1"/>
<sequence>MLQVCPLPPRLEQALARHEPVRLFERPDFLTTDGDSVVAAVTSSRYGVSAAQLELMPGLGAIVHFGAGYEETDVDLARSRGVAVSNTPDVLSDCVADLAVGGLLDVVRRLSAADRFVRAGGWDFPLTTRVHGKRVGILGLGSIGRTIARRLEGFDMKISYHSRHEVSGVAYSYAPSAEALAEEVDVLVVATSGGAGTRGLVSDRVLAALGPDGYLVNIARGTVVDEPALVSALVEGRLAGAALDVYAEEPTVPEALLGLDNVVLFPHNGSGTRETRVAMADLAYQNLERFLTEGTLVTPVG</sequence>
<dbReference type="Pfam" id="PF00389">
    <property type="entry name" value="2-Hacid_dh"/>
    <property type="match status" value="1"/>
</dbReference>
<evidence type="ECO:0000256" key="3">
    <source>
        <dbReference type="ARBA" id="ARBA00023002"/>
    </source>
</evidence>
<dbReference type="InterPro" id="IPR050223">
    <property type="entry name" value="D-isomer_2-hydroxyacid_DH"/>
</dbReference>
<keyword evidence="2" id="KW-0521">NADP</keyword>
<evidence type="ECO:0000256" key="1">
    <source>
        <dbReference type="ARBA" id="ARBA00005854"/>
    </source>
</evidence>
<dbReference type="InterPro" id="IPR006140">
    <property type="entry name" value="D-isomer_DH_NAD-bd"/>
</dbReference>
<dbReference type="FunFam" id="3.40.50.720:FF:000213">
    <property type="entry name" value="Putative 2-hydroxyacid dehydrogenase"/>
    <property type="match status" value="1"/>
</dbReference>
<dbReference type="SUPFAM" id="SSF52283">
    <property type="entry name" value="Formate/glycerate dehydrogenase catalytic domain-like"/>
    <property type="match status" value="1"/>
</dbReference>
<evidence type="ECO:0000313" key="8">
    <source>
        <dbReference type="EMBL" id="OLF14662.1"/>
    </source>
</evidence>
<dbReference type="InterPro" id="IPR036291">
    <property type="entry name" value="NAD(P)-bd_dom_sf"/>
</dbReference>
<dbReference type="InterPro" id="IPR006139">
    <property type="entry name" value="D-isomer_2_OHA_DH_cat_dom"/>
</dbReference>
<proteinExistence type="inferred from homology"/>
<evidence type="ECO:0000256" key="2">
    <source>
        <dbReference type="ARBA" id="ARBA00022857"/>
    </source>
</evidence>
<dbReference type="PANTHER" id="PTHR10996:SF178">
    <property type="entry name" value="2-HYDROXYACID DEHYDROGENASE YGL185C-RELATED"/>
    <property type="match status" value="1"/>
</dbReference>
<dbReference type="GO" id="GO:0051287">
    <property type="term" value="F:NAD binding"/>
    <property type="evidence" value="ECO:0007669"/>
    <property type="project" value="InterPro"/>
</dbReference>
<dbReference type="GO" id="GO:0030267">
    <property type="term" value="F:glyoxylate reductase (NADPH) activity"/>
    <property type="evidence" value="ECO:0007669"/>
    <property type="project" value="TreeGrafter"/>
</dbReference>
<dbReference type="GO" id="GO:0005829">
    <property type="term" value="C:cytosol"/>
    <property type="evidence" value="ECO:0007669"/>
    <property type="project" value="TreeGrafter"/>
</dbReference>
<dbReference type="EMBL" id="MSIE01000052">
    <property type="protein sequence ID" value="OLF14662.1"/>
    <property type="molecule type" value="Genomic_DNA"/>
</dbReference>
<evidence type="ECO:0000256" key="5">
    <source>
        <dbReference type="RuleBase" id="RU003719"/>
    </source>
</evidence>
<feature type="domain" description="D-isomer specific 2-hydroxyacid dehydrogenase catalytic" evidence="6">
    <location>
        <begin position="38"/>
        <end position="300"/>
    </location>
</feature>
<evidence type="ECO:0000259" key="6">
    <source>
        <dbReference type="Pfam" id="PF00389"/>
    </source>
</evidence>
<name>A0A1Q8CJZ1_9PSEU</name>
<keyword evidence="4" id="KW-0520">NAD</keyword>
<feature type="domain" description="D-isomer specific 2-hydroxyacid dehydrogenase NAD-binding" evidence="7">
    <location>
        <begin position="102"/>
        <end position="269"/>
    </location>
</feature>
<evidence type="ECO:0000256" key="4">
    <source>
        <dbReference type="ARBA" id="ARBA00023027"/>
    </source>
</evidence>
<comment type="caution">
    <text evidence="8">The sequence shown here is derived from an EMBL/GenBank/DDBJ whole genome shotgun (WGS) entry which is preliminary data.</text>
</comment>
<dbReference type="STRING" id="1912961.BU204_26265"/>
<accession>A0A1Q8CJZ1</accession>
<dbReference type="GO" id="GO:0016618">
    <property type="term" value="F:hydroxypyruvate reductase [NAD(P)H] activity"/>
    <property type="evidence" value="ECO:0007669"/>
    <property type="project" value="TreeGrafter"/>
</dbReference>
<reference evidence="8 9" key="1">
    <citation type="submission" date="2016-12" db="EMBL/GenBank/DDBJ databases">
        <title>The draft genome sequence of Actinophytocola sp. 11-183.</title>
        <authorList>
            <person name="Wang W."/>
            <person name="Yuan L."/>
        </authorList>
    </citation>
    <scope>NUCLEOTIDE SEQUENCE [LARGE SCALE GENOMIC DNA]</scope>
    <source>
        <strain evidence="8 9">11-183</strain>
    </source>
</reference>
<organism evidence="8 9">
    <name type="scientific">Actinophytocola xanthii</name>
    <dbReference type="NCBI Taxonomy" id="1912961"/>
    <lineage>
        <taxon>Bacteria</taxon>
        <taxon>Bacillati</taxon>
        <taxon>Actinomycetota</taxon>
        <taxon>Actinomycetes</taxon>
        <taxon>Pseudonocardiales</taxon>
        <taxon>Pseudonocardiaceae</taxon>
    </lineage>
</organism>
<dbReference type="Gene3D" id="3.40.50.720">
    <property type="entry name" value="NAD(P)-binding Rossmann-like Domain"/>
    <property type="match status" value="2"/>
</dbReference>
<comment type="similarity">
    <text evidence="1 5">Belongs to the D-isomer specific 2-hydroxyacid dehydrogenase family.</text>
</comment>